<dbReference type="GO" id="GO:0032259">
    <property type="term" value="P:methylation"/>
    <property type="evidence" value="ECO:0007669"/>
    <property type="project" value="UniProtKB-KW"/>
</dbReference>
<dbReference type="InterPro" id="IPR029063">
    <property type="entry name" value="SAM-dependent_MTases_sf"/>
</dbReference>
<keyword evidence="2 3" id="KW-0808">Transferase</keyword>
<accession>A0A5B8UA01</accession>
<organism evidence="3 4">
    <name type="scientific">Baekduia soli</name>
    <dbReference type="NCBI Taxonomy" id="496014"/>
    <lineage>
        <taxon>Bacteria</taxon>
        <taxon>Bacillati</taxon>
        <taxon>Actinomycetota</taxon>
        <taxon>Thermoleophilia</taxon>
        <taxon>Solirubrobacterales</taxon>
        <taxon>Baekduiaceae</taxon>
        <taxon>Baekduia</taxon>
    </lineage>
</organism>
<dbReference type="Proteomes" id="UP000321805">
    <property type="component" value="Chromosome"/>
</dbReference>
<name>A0A5B8UA01_9ACTN</name>
<dbReference type="Gene3D" id="3.40.50.150">
    <property type="entry name" value="Vaccinia Virus protein VP39"/>
    <property type="match status" value="1"/>
</dbReference>
<protein>
    <submittedName>
        <fullName evidence="3">Methyltransferase</fullName>
    </submittedName>
</protein>
<keyword evidence="1 3" id="KW-0489">Methyltransferase</keyword>
<dbReference type="AlphaFoldDB" id="A0A5B8UA01"/>
<proteinExistence type="predicted"/>
<keyword evidence="4" id="KW-1185">Reference proteome</keyword>
<dbReference type="RefSeq" id="WP_146922003.1">
    <property type="nucleotide sequence ID" value="NZ_CP042430.1"/>
</dbReference>
<dbReference type="EMBL" id="CP042430">
    <property type="protein sequence ID" value="QEC49638.1"/>
    <property type="molecule type" value="Genomic_DNA"/>
</dbReference>
<evidence type="ECO:0000256" key="1">
    <source>
        <dbReference type="ARBA" id="ARBA00022603"/>
    </source>
</evidence>
<evidence type="ECO:0000313" key="4">
    <source>
        <dbReference type="Proteomes" id="UP000321805"/>
    </source>
</evidence>
<dbReference type="PANTHER" id="PTHR43648:SF1">
    <property type="entry name" value="ELECTRON TRANSFER FLAVOPROTEIN BETA SUBUNIT LYSINE METHYLTRANSFERASE"/>
    <property type="match status" value="1"/>
</dbReference>
<dbReference type="GO" id="GO:0008276">
    <property type="term" value="F:protein methyltransferase activity"/>
    <property type="evidence" value="ECO:0007669"/>
    <property type="project" value="TreeGrafter"/>
</dbReference>
<dbReference type="KEGG" id="bsol:FSW04_20040"/>
<evidence type="ECO:0000313" key="3">
    <source>
        <dbReference type="EMBL" id="QEC49638.1"/>
    </source>
</evidence>
<sequence>MVRLAVRVHRADADLVLAELLTLAPGGVEEVDVSPGVVEYAVYGAPGELPELPDLRAAAGAALVEVVTTEVADDWADRWRAFHRPVEIAGRLFVRPPWEPARDRLLDLVIDPGQAFGTGAHHTTRLCLELLAGLEPGGPAVDLGCGSGVLAIAAARLGWAPVLGVDHEVESVRATGENAAVNAVEVEARRFDLVRGGPVPTAPLVLANLLRPLLLCVARAGFAGPAPRTLIASGLLASEADEIAAAFARHGLAEADRRLSGEWAALRLAAIG</sequence>
<dbReference type="Pfam" id="PF06325">
    <property type="entry name" value="PrmA"/>
    <property type="match status" value="1"/>
</dbReference>
<dbReference type="PANTHER" id="PTHR43648">
    <property type="entry name" value="ELECTRON TRANSFER FLAVOPROTEIN BETA SUBUNIT LYSINE METHYLTRANSFERASE"/>
    <property type="match status" value="1"/>
</dbReference>
<dbReference type="InterPro" id="IPR050078">
    <property type="entry name" value="Ribosomal_L11_MeTrfase_PrmA"/>
</dbReference>
<reference evidence="3 4" key="1">
    <citation type="journal article" date="2018" name="J. Microbiol.">
        <title>Baekduia soli gen. nov., sp. nov., a novel bacterium isolated from the soil of Baekdu Mountain and proposal of a novel family name, Baekduiaceae fam. nov.</title>
        <authorList>
            <person name="An D.S."/>
            <person name="Siddiqi M.Z."/>
            <person name="Kim K.H."/>
            <person name="Yu H.S."/>
            <person name="Im W.T."/>
        </authorList>
    </citation>
    <scope>NUCLEOTIDE SEQUENCE [LARGE SCALE GENOMIC DNA]</scope>
    <source>
        <strain evidence="3 4">BR7-21</strain>
    </source>
</reference>
<evidence type="ECO:0000256" key="2">
    <source>
        <dbReference type="ARBA" id="ARBA00022679"/>
    </source>
</evidence>
<dbReference type="OrthoDB" id="21342at2"/>
<gene>
    <name evidence="3" type="ORF">FSW04_20040</name>
</gene>
<dbReference type="SUPFAM" id="SSF53335">
    <property type="entry name" value="S-adenosyl-L-methionine-dependent methyltransferases"/>
    <property type="match status" value="1"/>
</dbReference>